<evidence type="ECO:0000256" key="2">
    <source>
        <dbReference type="ARBA" id="ARBA00022729"/>
    </source>
</evidence>
<dbReference type="PANTHER" id="PTHR30535">
    <property type="entry name" value="VITAMIN B12-BINDING PROTEIN"/>
    <property type="match status" value="1"/>
</dbReference>
<dbReference type="InterPro" id="IPR054828">
    <property type="entry name" value="Vit_B12_bind_prot"/>
</dbReference>
<evidence type="ECO:0000313" key="6">
    <source>
        <dbReference type="Proteomes" id="UP000001823"/>
    </source>
</evidence>
<dbReference type="AlphaFoldDB" id="A0A0H2YMY9"/>
<evidence type="ECO:0000259" key="4">
    <source>
        <dbReference type="PROSITE" id="PS50983"/>
    </source>
</evidence>
<dbReference type="Gene3D" id="3.40.50.1980">
    <property type="entry name" value="Nitrogenase molybdenum iron protein domain"/>
    <property type="match status" value="2"/>
</dbReference>
<dbReference type="Pfam" id="PF01497">
    <property type="entry name" value="Peripla_BP_2"/>
    <property type="match status" value="1"/>
</dbReference>
<dbReference type="KEGG" id="cpf:CPF_1296"/>
<dbReference type="EMBL" id="CP000246">
    <property type="protein sequence ID" value="ABG82232.1"/>
    <property type="molecule type" value="Genomic_DNA"/>
</dbReference>
<reference evidence="5 6" key="1">
    <citation type="journal article" date="2006" name="Genome Res.">
        <title>Skewed genomic variability in strains of the toxigenic bacterial pathogen, Clostridium perfringens.</title>
        <authorList>
            <person name="Myers G.S."/>
            <person name="Rasko D.A."/>
            <person name="Cheung J.K."/>
            <person name="Ravel J."/>
            <person name="Seshadri R."/>
            <person name="Deboy R.T."/>
            <person name="Ren Q."/>
            <person name="Varga J."/>
            <person name="Awad M.M."/>
            <person name="Brinkac L.M."/>
            <person name="Daugherty S.C."/>
            <person name="Haft D.H."/>
            <person name="Dodson R.J."/>
            <person name="Madupu R."/>
            <person name="Nelson W.C."/>
            <person name="Rosovitz M.J."/>
            <person name="Sullivan S.A."/>
            <person name="Khouri H."/>
            <person name="Dimitrov G.I."/>
            <person name="Watkins K.L."/>
            <person name="Mulligan S."/>
            <person name="Benton J."/>
            <person name="Radune D."/>
            <person name="Fisher D.J."/>
            <person name="Atkins H.S."/>
            <person name="Hiscox T."/>
            <person name="Jost B.H."/>
            <person name="Billington S.J."/>
            <person name="Songer J.G."/>
            <person name="McClane B.A."/>
            <person name="Titball R.W."/>
            <person name="Rood J.I."/>
            <person name="Melville S.B."/>
            <person name="Paulsen I.T."/>
        </authorList>
    </citation>
    <scope>NUCLEOTIDE SEQUENCE [LARGE SCALE GENOMIC DNA]</scope>
    <source>
        <strain evidence="6">ATCC 13124 / DSM 756 / JCM 1290 / NCIMB 6125 / NCTC 8237 / S 107 / Type A</strain>
    </source>
</reference>
<dbReference type="CDD" id="cd01143">
    <property type="entry name" value="YvrC"/>
    <property type="match status" value="1"/>
</dbReference>
<keyword evidence="6" id="KW-1185">Reference proteome</keyword>
<proteinExistence type="inferred from homology"/>
<protein>
    <submittedName>
        <fullName evidence="5">Iron chelate uptake ABC transporter, FeCT family, solute-binding protein</fullName>
    </submittedName>
</protein>
<evidence type="ECO:0000256" key="1">
    <source>
        <dbReference type="ARBA" id="ARBA00008814"/>
    </source>
</evidence>
<dbReference type="PANTHER" id="PTHR30535:SF34">
    <property type="entry name" value="MOLYBDATE-BINDING PROTEIN MOLA"/>
    <property type="match status" value="1"/>
</dbReference>
<dbReference type="PROSITE" id="PS50983">
    <property type="entry name" value="FE_B12_PBP"/>
    <property type="match status" value="1"/>
</dbReference>
<evidence type="ECO:0000256" key="3">
    <source>
        <dbReference type="SAM" id="SignalP"/>
    </source>
</evidence>
<dbReference type="Proteomes" id="UP000001823">
    <property type="component" value="Chromosome"/>
</dbReference>
<feature type="chain" id="PRO_5038410172" evidence="3">
    <location>
        <begin position="27"/>
        <end position="305"/>
    </location>
</feature>
<feature type="domain" description="Fe/B12 periplasmic-binding" evidence="4">
    <location>
        <begin position="47"/>
        <end position="301"/>
    </location>
</feature>
<organism evidence="5 6">
    <name type="scientific">Clostridium perfringens (strain ATCC 13124 / DSM 756 / JCM 1290 / NCIMB 6125 / NCTC 8237 / Type A)</name>
    <dbReference type="NCBI Taxonomy" id="195103"/>
    <lineage>
        <taxon>Bacteria</taxon>
        <taxon>Bacillati</taxon>
        <taxon>Bacillota</taxon>
        <taxon>Clostridia</taxon>
        <taxon>Eubacteriales</taxon>
        <taxon>Clostridiaceae</taxon>
        <taxon>Clostridium</taxon>
    </lineage>
</organism>
<keyword evidence="2 3" id="KW-0732">Signal</keyword>
<accession>A0A0H2YMY9</accession>
<dbReference type="InterPro" id="IPR002491">
    <property type="entry name" value="ABC_transptr_periplasmic_BD"/>
</dbReference>
<dbReference type="STRING" id="195103.CPF_1296"/>
<comment type="similarity">
    <text evidence="1">Belongs to the bacterial solute-binding protein 8 family.</text>
</comment>
<dbReference type="PROSITE" id="PS51257">
    <property type="entry name" value="PROKAR_LIPOPROTEIN"/>
    <property type="match status" value="1"/>
</dbReference>
<dbReference type="GeneID" id="93002391"/>
<evidence type="ECO:0000313" key="5">
    <source>
        <dbReference type="EMBL" id="ABG82232.1"/>
    </source>
</evidence>
<dbReference type="eggNOG" id="COG0614">
    <property type="taxonomic scope" value="Bacteria"/>
</dbReference>
<dbReference type="SUPFAM" id="SSF53807">
    <property type="entry name" value="Helical backbone' metal receptor"/>
    <property type="match status" value="1"/>
</dbReference>
<dbReference type="NCBIfam" id="NF038402">
    <property type="entry name" value="TroA_like"/>
    <property type="match status" value="1"/>
</dbReference>
<dbReference type="InterPro" id="IPR050902">
    <property type="entry name" value="ABC_Transporter_SBP"/>
</dbReference>
<dbReference type="RefSeq" id="WP_003464144.1">
    <property type="nucleotide sequence ID" value="NC_008261.1"/>
</dbReference>
<feature type="signal peptide" evidence="3">
    <location>
        <begin position="1"/>
        <end position="26"/>
    </location>
</feature>
<sequence>MRNFKKVISLVMITMMALLMFTGCGSKTVTMKDMEGTEFTVPKKIERIISTAPSNTEILVGLGLGDKIVGVDKYSADVKGLNPDIPKIDFRNPDAETIVALKPDVIIASGHNRTGKEDPFKALKDAGIPVVYIPTSDSIDGIYEDINFLAKLTGTEAEGKKMVDSMKSEVDKIKAIGETIKDKKTVYFEIGSGSKLYSFGSDTFLNNLLTIIGAENIFGNEKGWISPSEEAVIKANPDVILTNESYIENATDLIAKRPGWNTITAVKDNKIFLVDNNASSRGSQYVVNVLKQMAKDIYPEQYAGI</sequence>
<dbReference type="HOGENOM" id="CLU_038034_2_5_9"/>
<name>A0A0H2YMY9_CLOP1</name>
<dbReference type="PaxDb" id="195103-CPF_1296"/>
<gene>
    <name evidence="5" type="ordered locus">CPF_1296</name>
</gene>